<keyword evidence="2" id="KW-1185">Reference proteome</keyword>
<dbReference type="EMBL" id="JAQIOY010000002">
    <property type="protein sequence ID" value="MDA7424365.1"/>
    <property type="molecule type" value="Genomic_DNA"/>
</dbReference>
<reference evidence="1 2" key="1">
    <citation type="submission" date="2023-01" db="EMBL/GenBank/DDBJ databases">
        <title>Thalassococcus onchidii sp. nov., isolated from a marine invertebrate from the South China Sea.</title>
        <authorList>
            <person name="Xu S."/>
            <person name="Liu Z."/>
            <person name="Xu Y."/>
        </authorList>
    </citation>
    <scope>NUCLEOTIDE SEQUENCE [LARGE SCALE GENOMIC DNA]</scope>
    <source>
        <strain evidence="1 2">KCTC 32084</strain>
    </source>
</reference>
<dbReference type="Proteomes" id="UP001210720">
    <property type="component" value="Unassembled WGS sequence"/>
</dbReference>
<evidence type="ECO:0000313" key="2">
    <source>
        <dbReference type="Proteomes" id="UP001210720"/>
    </source>
</evidence>
<accession>A0ABT4XQY6</accession>
<sequence length="187" mass="20658">MRSGLRASGLAAVTGVTMALGGAAGALETGSYGVWLQTAQGNEKIRIADLAMAEDGLYSVDMDHSQFSEHFLSMRPFRCLDGPEKLWCHVPYPYAINRNISNDLIDIEYDFLFIWKKAGSYGIDLWNGVYYVVEADGPSLVGVMHEMDMNSLSVPPEDGVLRPVNRSLLDPAEPQNHWLPTLLVLPE</sequence>
<gene>
    <name evidence="1" type="ORF">PFY00_06485</name>
</gene>
<name>A0ABT4XQY6_9RHOB</name>
<organism evidence="1 2">
    <name type="scientific">Thalassococcus lentus</name>
    <dbReference type="NCBI Taxonomy" id="1210524"/>
    <lineage>
        <taxon>Bacteria</taxon>
        <taxon>Pseudomonadati</taxon>
        <taxon>Pseudomonadota</taxon>
        <taxon>Alphaproteobacteria</taxon>
        <taxon>Rhodobacterales</taxon>
        <taxon>Roseobacteraceae</taxon>
        <taxon>Thalassococcus</taxon>
    </lineage>
</organism>
<comment type="caution">
    <text evidence="1">The sequence shown here is derived from an EMBL/GenBank/DDBJ whole genome shotgun (WGS) entry which is preliminary data.</text>
</comment>
<dbReference type="RefSeq" id="WP_271431722.1">
    <property type="nucleotide sequence ID" value="NZ_JAQIOY010000002.1"/>
</dbReference>
<proteinExistence type="predicted"/>
<protein>
    <submittedName>
        <fullName evidence="1">Uncharacterized protein</fullName>
    </submittedName>
</protein>
<evidence type="ECO:0000313" key="1">
    <source>
        <dbReference type="EMBL" id="MDA7424365.1"/>
    </source>
</evidence>